<protein>
    <submittedName>
        <fullName evidence="9">3-dehydroquinate synthase</fullName>
    </submittedName>
</protein>
<dbReference type="InterPro" id="IPR030957">
    <property type="entry name" value="Put_AroB"/>
</dbReference>
<dbReference type="NCBIfam" id="TIGR04425">
    <property type="entry name" value="P_lya_rel_AroB"/>
    <property type="match status" value="1"/>
</dbReference>
<feature type="domain" description="3-dehydroquinate synthase N-terminal" evidence="7">
    <location>
        <begin position="62"/>
        <end position="173"/>
    </location>
</feature>
<dbReference type="GO" id="GO:0046872">
    <property type="term" value="F:metal ion binding"/>
    <property type="evidence" value="ECO:0007669"/>
    <property type="project" value="UniProtKB-KW"/>
</dbReference>
<evidence type="ECO:0000256" key="1">
    <source>
        <dbReference type="ARBA" id="ARBA00001911"/>
    </source>
</evidence>
<feature type="domain" description="3-dehydroquinate synthase C-terminal" evidence="8">
    <location>
        <begin position="175"/>
        <end position="316"/>
    </location>
</feature>
<comment type="caution">
    <text evidence="9">The sequence shown here is derived from an EMBL/GenBank/DDBJ whole genome shotgun (WGS) entry which is preliminary data.</text>
</comment>
<keyword evidence="5" id="KW-0456">Lyase</keyword>
<evidence type="ECO:0000256" key="5">
    <source>
        <dbReference type="ARBA" id="ARBA00023239"/>
    </source>
</evidence>
<sequence length="360" mass="41474">MSKIIRINSSHKNYEVLFIDDIYKLFKDLINEGRFLVIDSKIYTIYFKEYIDSTLIDKQVFLIDAEEQNKNIESSQQLIQSLVANGVKRSSKIIAIGGGITQDIVCFTASILFRGISWIFIPTTLLAQADSCIGGKSSINFKNVKNLIGTFYPPDKIYIDLIFLNSLTADDIKSGIGEIYHYYLYSASRLIQDFHLKRDQFFSNRSLLLPFIYESLSIKKKVIEIDEFDRGERRKFNYGHTFGHAIETLTNYQINHGQAVSIGMDLANFLSYKLRILSKEDYLSMKTFLKLNFPNFQFSDFQIDAYCQLLQKDKKNVNANLTCILSRGVGKLEVYEMELNHENQSLISEYFSTEFIGGSK</sequence>
<keyword evidence="6" id="KW-0170">Cobalt</keyword>
<gene>
    <name evidence="9" type="ORF">LEP1GSC108_2461</name>
</gene>
<dbReference type="InterPro" id="IPR030963">
    <property type="entry name" value="DHQ_synth_fam"/>
</dbReference>
<dbReference type="RefSeq" id="WP_004503531.1">
    <property type="nucleotide sequence ID" value="NZ_AHNU02000049.1"/>
</dbReference>
<dbReference type="Pfam" id="PF01761">
    <property type="entry name" value="DHQ_synthase"/>
    <property type="match status" value="1"/>
</dbReference>
<dbReference type="InterPro" id="IPR056179">
    <property type="entry name" value="DHQS_C"/>
</dbReference>
<keyword evidence="4" id="KW-0520">NAD</keyword>
<accession>M6Q2Y6</accession>
<dbReference type="AlphaFoldDB" id="M6Q2Y6"/>
<evidence type="ECO:0000313" key="9">
    <source>
        <dbReference type="EMBL" id="EMN89694.1"/>
    </source>
</evidence>
<dbReference type="PIRSF" id="PIRSF001455">
    <property type="entry name" value="DHQ_synth"/>
    <property type="match status" value="1"/>
</dbReference>
<organism evidence="9 10">
    <name type="scientific">Leptospira weilii str. UI 13098</name>
    <dbReference type="NCBI Taxonomy" id="1088542"/>
    <lineage>
        <taxon>Bacteria</taxon>
        <taxon>Pseudomonadati</taxon>
        <taxon>Spirochaetota</taxon>
        <taxon>Spirochaetia</taxon>
        <taxon>Leptospirales</taxon>
        <taxon>Leptospiraceae</taxon>
        <taxon>Leptospira</taxon>
    </lineage>
</organism>
<dbReference type="Proteomes" id="UP000012118">
    <property type="component" value="Unassembled WGS sequence"/>
</dbReference>
<name>M6Q2Y6_9LEPT</name>
<dbReference type="GO" id="GO:0009073">
    <property type="term" value="P:aromatic amino acid family biosynthetic process"/>
    <property type="evidence" value="ECO:0007669"/>
    <property type="project" value="InterPro"/>
</dbReference>
<dbReference type="InterPro" id="IPR030960">
    <property type="entry name" value="DHQS/DOIS_N"/>
</dbReference>
<keyword evidence="3" id="KW-0479">Metal-binding</keyword>
<evidence type="ECO:0000256" key="3">
    <source>
        <dbReference type="ARBA" id="ARBA00022723"/>
    </source>
</evidence>
<evidence type="ECO:0000259" key="8">
    <source>
        <dbReference type="Pfam" id="PF24621"/>
    </source>
</evidence>
<dbReference type="PANTHER" id="PTHR43622:SF1">
    <property type="entry name" value="3-DEHYDROQUINATE SYNTHASE"/>
    <property type="match status" value="1"/>
</dbReference>
<comment type="cofactor">
    <cofactor evidence="2">
        <name>Co(2+)</name>
        <dbReference type="ChEBI" id="CHEBI:48828"/>
    </cofactor>
</comment>
<comment type="cofactor">
    <cofactor evidence="1">
        <name>NAD(+)</name>
        <dbReference type="ChEBI" id="CHEBI:57540"/>
    </cofactor>
</comment>
<dbReference type="PANTHER" id="PTHR43622">
    <property type="entry name" value="3-DEHYDROQUINATE SYNTHASE"/>
    <property type="match status" value="1"/>
</dbReference>
<dbReference type="GO" id="GO:0003856">
    <property type="term" value="F:3-dehydroquinate synthase activity"/>
    <property type="evidence" value="ECO:0007669"/>
    <property type="project" value="TreeGrafter"/>
</dbReference>
<reference evidence="9 10" key="1">
    <citation type="submission" date="2013-01" db="EMBL/GenBank/DDBJ databases">
        <authorList>
            <person name="Harkins D.M."/>
            <person name="Durkin A.S."/>
            <person name="Brinkac L.M."/>
            <person name="Haft D.H."/>
            <person name="Selengut J.D."/>
            <person name="Sanka R."/>
            <person name="DePew J."/>
            <person name="Purushe J."/>
            <person name="Chanthongthip A."/>
            <person name="Lattana O."/>
            <person name="Phetsouvanh R."/>
            <person name="Newton P.N."/>
            <person name="Vinetz J.M."/>
            <person name="Sutton G.G."/>
            <person name="Nierman W.C."/>
            <person name="Fouts D.E."/>
        </authorList>
    </citation>
    <scope>NUCLEOTIDE SEQUENCE [LARGE SCALE GENOMIC DNA]</scope>
    <source>
        <strain evidence="9 10">UI 13098</strain>
    </source>
</reference>
<proteinExistence type="predicted"/>
<keyword evidence="10" id="KW-1185">Reference proteome</keyword>
<dbReference type="Gene3D" id="3.40.50.1970">
    <property type="match status" value="1"/>
</dbReference>
<dbReference type="SUPFAM" id="SSF56796">
    <property type="entry name" value="Dehydroquinate synthase-like"/>
    <property type="match status" value="1"/>
</dbReference>
<dbReference type="InterPro" id="IPR050071">
    <property type="entry name" value="Dehydroquinate_synthase"/>
</dbReference>
<dbReference type="EMBL" id="AHNU02000049">
    <property type="protein sequence ID" value="EMN89694.1"/>
    <property type="molecule type" value="Genomic_DNA"/>
</dbReference>
<evidence type="ECO:0000256" key="4">
    <source>
        <dbReference type="ARBA" id="ARBA00023027"/>
    </source>
</evidence>
<evidence type="ECO:0000256" key="2">
    <source>
        <dbReference type="ARBA" id="ARBA00001941"/>
    </source>
</evidence>
<dbReference type="Gene3D" id="1.20.1090.10">
    <property type="entry name" value="Dehydroquinate synthase-like - alpha domain"/>
    <property type="match status" value="1"/>
</dbReference>
<evidence type="ECO:0000313" key="10">
    <source>
        <dbReference type="Proteomes" id="UP000012118"/>
    </source>
</evidence>
<dbReference type="CDD" id="cd08195">
    <property type="entry name" value="DHQS"/>
    <property type="match status" value="1"/>
</dbReference>
<evidence type="ECO:0000256" key="6">
    <source>
        <dbReference type="ARBA" id="ARBA00023285"/>
    </source>
</evidence>
<dbReference type="Pfam" id="PF24621">
    <property type="entry name" value="DHQS_C"/>
    <property type="match status" value="1"/>
</dbReference>
<evidence type="ECO:0000259" key="7">
    <source>
        <dbReference type="Pfam" id="PF01761"/>
    </source>
</evidence>